<keyword evidence="2" id="KW-0472">Membrane</keyword>
<gene>
    <name evidence="3" type="ORF">PNU63_03010</name>
</gene>
<keyword evidence="2" id="KW-1133">Transmembrane helix</keyword>
<keyword evidence="1" id="KW-0175">Coiled coil</keyword>
<dbReference type="AlphaFoldDB" id="A0AB35IYF8"/>
<proteinExistence type="predicted"/>
<feature type="transmembrane region" description="Helical" evidence="2">
    <location>
        <begin position="26"/>
        <end position="45"/>
    </location>
</feature>
<name>A0AB35IYF8_MEDGN</name>
<sequence length="224" mass="26633">MDSERRKITIKDFLQWVIEHKDYAQLYSSLIATGALTFSIISFFVSKKRANKDKMISDARYEEQRKQYEERLKEERRRREEDKLESEEKHRFSEKPRLVFKSSKVVSNSNSERILLRMEFINKGRDTAYDIVPDLECTAKKMDMTEFVMRRCEPVQDPVVMVGESFSMVMSYDKEEKDFFRMTPTIRYEDASGRVYKQTFCIDISDRLGNGIIINYAQPELCDE</sequence>
<evidence type="ECO:0000313" key="3">
    <source>
        <dbReference type="EMBL" id="MDB8737770.1"/>
    </source>
</evidence>
<reference evidence="3" key="1">
    <citation type="submission" date="2023-01" db="EMBL/GenBank/DDBJ databases">
        <title>Human gut microbiome strain richness.</title>
        <authorList>
            <person name="Chen-Liaw A."/>
        </authorList>
    </citation>
    <scope>NUCLEOTIDE SEQUENCE</scope>
    <source>
        <strain evidence="3">1001217st1_A9_1001217B_191108</strain>
    </source>
</reference>
<keyword evidence="2" id="KW-0812">Transmembrane</keyword>
<comment type="caution">
    <text evidence="3">The sequence shown here is derived from an EMBL/GenBank/DDBJ whole genome shotgun (WGS) entry which is preliminary data.</text>
</comment>
<dbReference type="RefSeq" id="WP_118052365.1">
    <property type="nucleotide sequence ID" value="NZ_BAABSA010000064.1"/>
</dbReference>
<organism evidence="3 4">
    <name type="scientific">Mediterraneibacter gnavus</name>
    <name type="common">Ruminococcus gnavus</name>
    <dbReference type="NCBI Taxonomy" id="33038"/>
    <lineage>
        <taxon>Bacteria</taxon>
        <taxon>Bacillati</taxon>
        <taxon>Bacillota</taxon>
        <taxon>Clostridia</taxon>
        <taxon>Lachnospirales</taxon>
        <taxon>Lachnospiraceae</taxon>
        <taxon>Mediterraneibacter</taxon>
    </lineage>
</organism>
<evidence type="ECO:0000313" key="4">
    <source>
        <dbReference type="Proteomes" id="UP001211731"/>
    </source>
</evidence>
<accession>A0AB35IYF8</accession>
<dbReference type="Proteomes" id="UP001211731">
    <property type="component" value="Unassembled WGS sequence"/>
</dbReference>
<feature type="coiled-coil region" evidence="1">
    <location>
        <begin position="58"/>
        <end position="89"/>
    </location>
</feature>
<protein>
    <submittedName>
        <fullName evidence="3">Uncharacterized protein</fullName>
    </submittedName>
</protein>
<evidence type="ECO:0000256" key="2">
    <source>
        <dbReference type="SAM" id="Phobius"/>
    </source>
</evidence>
<evidence type="ECO:0000256" key="1">
    <source>
        <dbReference type="SAM" id="Coils"/>
    </source>
</evidence>
<dbReference type="EMBL" id="JAQMLR010000002">
    <property type="protein sequence ID" value="MDB8737770.1"/>
    <property type="molecule type" value="Genomic_DNA"/>
</dbReference>